<evidence type="ECO:0000256" key="4">
    <source>
        <dbReference type="ARBA" id="ARBA00023004"/>
    </source>
</evidence>
<evidence type="ECO:0000256" key="3">
    <source>
        <dbReference type="ARBA" id="ARBA00022982"/>
    </source>
</evidence>
<dbReference type="PIRSF" id="PIRSF036548">
    <property type="entry name" value="Fdx_FixX"/>
    <property type="match status" value="1"/>
</dbReference>
<sequence length="98" mass="10882">MTQTQSQKIEEKLYQNRYRVEEGKPHITIVPEKATAQELKMMAAICPAACYEETENGKVEIIPDGCLECGTCRVVCQGTGSLTWNYPSGGYGILFKFG</sequence>
<dbReference type="AlphaFoldDB" id="A0A8J6YLR9"/>
<evidence type="ECO:0000259" key="7">
    <source>
        <dbReference type="PROSITE" id="PS51379"/>
    </source>
</evidence>
<evidence type="ECO:0000313" key="8">
    <source>
        <dbReference type="EMBL" id="MBE1237105.1"/>
    </source>
</evidence>
<dbReference type="InterPro" id="IPR017896">
    <property type="entry name" value="4Fe4S_Fe-S-bd"/>
</dbReference>
<dbReference type="InterPro" id="IPR012206">
    <property type="entry name" value="Fd_FixX"/>
</dbReference>
<keyword evidence="5 6" id="KW-0411">Iron-sulfur</keyword>
<evidence type="ECO:0000256" key="5">
    <source>
        <dbReference type="ARBA" id="ARBA00023014"/>
    </source>
</evidence>
<evidence type="ECO:0000313" key="9">
    <source>
        <dbReference type="Proteomes" id="UP000631034"/>
    </source>
</evidence>
<dbReference type="Proteomes" id="UP000631034">
    <property type="component" value="Unassembled WGS sequence"/>
</dbReference>
<reference evidence="8" key="1">
    <citation type="submission" date="2020-10" db="EMBL/GenBank/DDBJ databases">
        <title>Genome sequence of the unusual species of purple photosynthetic bacteria, Phaeovibrio sulfidiphilus DSM 23193, type strain.</title>
        <authorList>
            <person name="Kyndt J.A."/>
            <person name="Meyer T.E."/>
        </authorList>
    </citation>
    <scope>NUCLEOTIDE SEQUENCE</scope>
    <source>
        <strain evidence="8">DSM 23193</strain>
    </source>
</reference>
<feature type="domain" description="4Fe-4S ferredoxin-type" evidence="7">
    <location>
        <begin position="57"/>
        <end position="87"/>
    </location>
</feature>
<name>A0A8J6YLR9_9PROT</name>
<evidence type="ECO:0000256" key="6">
    <source>
        <dbReference type="PIRNR" id="PIRNR036548"/>
    </source>
</evidence>
<dbReference type="PANTHER" id="PTHR43082">
    <property type="entry name" value="FERREDOXIN-LIKE"/>
    <property type="match status" value="1"/>
</dbReference>
<dbReference type="RefSeq" id="WP_192534110.1">
    <property type="nucleotide sequence ID" value="NZ_JACZHT010000003.1"/>
</dbReference>
<proteinExistence type="predicted"/>
<protein>
    <recommendedName>
        <fullName evidence="6">Ferredoxin-like protein</fullName>
    </recommendedName>
</protein>
<dbReference type="Gene3D" id="3.30.70.20">
    <property type="match status" value="1"/>
</dbReference>
<dbReference type="SUPFAM" id="SSF54862">
    <property type="entry name" value="4Fe-4S ferredoxins"/>
    <property type="match status" value="1"/>
</dbReference>
<accession>A0A8J6YLR9</accession>
<gene>
    <name evidence="8" type="ORF">IHV25_05525</name>
</gene>
<evidence type="ECO:0000256" key="1">
    <source>
        <dbReference type="ARBA" id="ARBA00022448"/>
    </source>
</evidence>
<evidence type="ECO:0000256" key="2">
    <source>
        <dbReference type="ARBA" id="ARBA00022723"/>
    </source>
</evidence>
<keyword evidence="4 6" id="KW-0408">Iron</keyword>
<keyword evidence="9" id="KW-1185">Reference proteome</keyword>
<keyword evidence="2 6" id="KW-0479">Metal-binding</keyword>
<keyword evidence="3 6" id="KW-0249">Electron transport</keyword>
<comment type="caution">
    <text evidence="8">The sequence shown here is derived from an EMBL/GenBank/DDBJ whole genome shotgun (WGS) entry which is preliminary data.</text>
</comment>
<dbReference type="GO" id="GO:0005506">
    <property type="term" value="F:iron ion binding"/>
    <property type="evidence" value="ECO:0007669"/>
    <property type="project" value="UniProtKB-UniRule"/>
</dbReference>
<dbReference type="PANTHER" id="PTHR43082:SF3">
    <property type="entry name" value="FERREDOXIN-LIKE PROTEIN YDIT"/>
    <property type="match status" value="1"/>
</dbReference>
<comment type="function">
    <text evidence="6">Could be a 3Fe-4S cluster-containing protein.</text>
</comment>
<dbReference type="GO" id="GO:0051536">
    <property type="term" value="F:iron-sulfur cluster binding"/>
    <property type="evidence" value="ECO:0007669"/>
    <property type="project" value="UniProtKB-KW"/>
</dbReference>
<keyword evidence="1 6" id="KW-0813">Transport</keyword>
<dbReference type="EMBL" id="JACZHT010000003">
    <property type="protein sequence ID" value="MBE1237105.1"/>
    <property type="molecule type" value="Genomic_DNA"/>
</dbReference>
<organism evidence="8 9">
    <name type="scientific">Phaeovibrio sulfidiphilus</name>
    <dbReference type="NCBI Taxonomy" id="1220600"/>
    <lineage>
        <taxon>Bacteria</taxon>
        <taxon>Pseudomonadati</taxon>
        <taxon>Pseudomonadota</taxon>
        <taxon>Alphaproteobacteria</taxon>
        <taxon>Rhodospirillales</taxon>
        <taxon>Rhodospirillaceae</taxon>
        <taxon>Phaeovibrio</taxon>
    </lineage>
</organism>
<dbReference type="PROSITE" id="PS51379">
    <property type="entry name" value="4FE4S_FER_2"/>
    <property type="match status" value="1"/>
</dbReference>